<name>A0ABY6KRB8_9ARAC</name>
<organism evidence="8 9">
    <name type="scientific">Cordylochernes scorpioides</name>
    <dbReference type="NCBI Taxonomy" id="51811"/>
    <lineage>
        <taxon>Eukaryota</taxon>
        <taxon>Metazoa</taxon>
        <taxon>Ecdysozoa</taxon>
        <taxon>Arthropoda</taxon>
        <taxon>Chelicerata</taxon>
        <taxon>Arachnida</taxon>
        <taxon>Pseudoscorpiones</taxon>
        <taxon>Cheliferoidea</taxon>
        <taxon>Chernetidae</taxon>
        <taxon>Cordylochernes</taxon>
    </lineage>
</organism>
<protein>
    <recommendedName>
        <fullName evidence="3">RING-type E3 ubiquitin transferase</fullName>
        <ecNumber evidence="3">2.3.2.27</ecNumber>
    </recommendedName>
</protein>
<keyword evidence="5" id="KW-0833">Ubl conjugation pathway</keyword>
<evidence type="ECO:0000256" key="6">
    <source>
        <dbReference type="SAM" id="MobiDB-lite"/>
    </source>
</evidence>
<keyword evidence="9" id="KW-1185">Reference proteome</keyword>
<comment type="pathway">
    <text evidence="2">Protein modification; protein ubiquitination.</text>
</comment>
<evidence type="ECO:0000256" key="5">
    <source>
        <dbReference type="ARBA" id="ARBA00022786"/>
    </source>
</evidence>
<feature type="region of interest" description="Disordered" evidence="6">
    <location>
        <begin position="1"/>
        <end position="23"/>
    </location>
</feature>
<sequence>MAAGAAKGTGLVPSADQAEPQSSGPVSLVTELYYQCHRAIHVGSQVCQDTVSKLRHDLARPQRLLQDAESQFTQQDPFLTELRNNSQKKLCLYLSYQMVLLEPVSRELRTRFHVATTTWILQHATPCDPPTFPLPPPDHPHHLANIPEYFLENISDHVVFLKLHDLKSLEVIL</sequence>
<evidence type="ECO:0000256" key="4">
    <source>
        <dbReference type="ARBA" id="ARBA00022679"/>
    </source>
</evidence>
<evidence type="ECO:0000259" key="7">
    <source>
        <dbReference type="Pfam" id="PF10408"/>
    </source>
</evidence>
<dbReference type="PANTHER" id="PTHR13931">
    <property type="entry name" value="UBIQUITINATION FACTOR E4"/>
    <property type="match status" value="1"/>
</dbReference>
<proteinExistence type="predicted"/>
<dbReference type="PANTHER" id="PTHR13931:SF16">
    <property type="entry name" value="UBIQUITIN CONJUGATION FACTOR E4 A"/>
    <property type="match status" value="1"/>
</dbReference>
<feature type="domain" description="Ubiquitin conjugation factor E4 core" evidence="7">
    <location>
        <begin position="11"/>
        <end position="161"/>
    </location>
</feature>
<evidence type="ECO:0000256" key="1">
    <source>
        <dbReference type="ARBA" id="ARBA00000900"/>
    </source>
</evidence>
<dbReference type="EMBL" id="CP092870">
    <property type="protein sequence ID" value="UYV71412.1"/>
    <property type="molecule type" value="Genomic_DNA"/>
</dbReference>
<evidence type="ECO:0000256" key="3">
    <source>
        <dbReference type="ARBA" id="ARBA00012483"/>
    </source>
</evidence>
<evidence type="ECO:0000313" key="8">
    <source>
        <dbReference type="EMBL" id="UYV71412.1"/>
    </source>
</evidence>
<evidence type="ECO:0000256" key="2">
    <source>
        <dbReference type="ARBA" id="ARBA00004906"/>
    </source>
</evidence>
<reference evidence="8 9" key="1">
    <citation type="submission" date="2022-01" db="EMBL/GenBank/DDBJ databases">
        <title>A chromosomal length assembly of Cordylochernes scorpioides.</title>
        <authorList>
            <person name="Zeh D."/>
            <person name="Zeh J."/>
        </authorList>
    </citation>
    <scope>NUCLEOTIDE SEQUENCE [LARGE SCALE GENOMIC DNA]</scope>
    <source>
        <strain evidence="8">IN4F17</strain>
        <tissue evidence="8">Whole Body</tissue>
    </source>
</reference>
<dbReference type="Proteomes" id="UP001235939">
    <property type="component" value="Chromosome 08"/>
</dbReference>
<accession>A0ABY6KRB8</accession>
<dbReference type="InterPro" id="IPR019474">
    <property type="entry name" value="Ub_conjug_fac_E4_core"/>
</dbReference>
<dbReference type="EC" id="2.3.2.27" evidence="3"/>
<evidence type="ECO:0000313" key="9">
    <source>
        <dbReference type="Proteomes" id="UP001235939"/>
    </source>
</evidence>
<gene>
    <name evidence="8" type="ORF">LAZ67_8003050</name>
</gene>
<dbReference type="InterPro" id="IPR045132">
    <property type="entry name" value="UBE4"/>
</dbReference>
<dbReference type="Pfam" id="PF10408">
    <property type="entry name" value="Ufd2P_core"/>
    <property type="match status" value="1"/>
</dbReference>
<comment type="catalytic activity">
    <reaction evidence="1">
        <text>S-ubiquitinyl-[E2 ubiquitin-conjugating enzyme]-L-cysteine + [acceptor protein]-L-lysine = [E2 ubiquitin-conjugating enzyme]-L-cysteine + N(6)-ubiquitinyl-[acceptor protein]-L-lysine.</text>
        <dbReference type="EC" id="2.3.2.27"/>
    </reaction>
</comment>
<keyword evidence="4" id="KW-0808">Transferase</keyword>